<keyword evidence="1" id="KW-0812">Transmembrane</keyword>
<feature type="transmembrane region" description="Helical" evidence="1">
    <location>
        <begin position="31"/>
        <end position="51"/>
    </location>
</feature>
<comment type="caution">
    <text evidence="2">The sequence shown here is derived from an EMBL/GenBank/DDBJ whole genome shotgun (WGS) entry which is preliminary data.</text>
</comment>
<evidence type="ECO:0000313" key="2">
    <source>
        <dbReference type="EMBL" id="PRO74105.1"/>
    </source>
</evidence>
<keyword evidence="1" id="KW-1133">Transmembrane helix</keyword>
<gene>
    <name evidence="2" type="ORF">C6Y40_07980</name>
</gene>
<feature type="transmembrane region" description="Helical" evidence="1">
    <location>
        <begin position="63"/>
        <end position="85"/>
    </location>
</feature>
<keyword evidence="3" id="KW-1185">Reference proteome</keyword>
<organism evidence="2 3">
    <name type="scientific">Alteromonas alba</name>
    <dbReference type="NCBI Taxonomy" id="2079529"/>
    <lineage>
        <taxon>Bacteria</taxon>
        <taxon>Pseudomonadati</taxon>
        <taxon>Pseudomonadota</taxon>
        <taxon>Gammaproteobacteria</taxon>
        <taxon>Alteromonadales</taxon>
        <taxon>Alteromonadaceae</taxon>
        <taxon>Alteromonas/Salinimonas group</taxon>
        <taxon>Alteromonas</taxon>
    </lineage>
</organism>
<evidence type="ECO:0000256" key="1">
    <source>
        <dbReference type="SAM" id="Phobius"/>
    </source>
</evidence>
<dbReference type="Proteomes" id="UP000238949">
    <property type="component" value="Unassembled WGS sequence"/>
</dbReference>
<proteinExistence type="predicted"/>
<dbReference type="EMBL" id="PVNP01000066">
    <property type="protein sequence ID" value="PRO74105.1"/>
    <property type="molecule type" value="Genomic_DNA"/>
</dbReference>
<keyword evidence="1" id="KW-0472">Membrane</keyword>
<evidence type="ECO:0000313" key="3">
    <source>
        <dbReference type="Proteomes" id="UP000238949"/>
    </source>
</evidence>
<feature type="transmembrane region" description="Helical" evidence="1">
    <location>
        <begin position="97"/>
        <end position="130"/>
    </location>
</feature>
<name>A0A2S9VCS9_9ALTE</name>
<reference evidence="3" key="1">
    <citation type="journal article" date="2020" name="Int. J. Syst. Evol. Microbiol.">
        <title>Alteromonas alba sp. nov., a marine bacterium isolated from the seawater of the West Pacific Ocean.</title>
        <authorList>
            <person name="Sun C."/>
            <person name="Wu Y.-H."/>
            <person name="Xamxidin M."/>
            <person name="Cheng H."/>
            <person name="Xu X.-W."/>
        </authorList>
    </citation>
    <scope>NUCLEOTIDE SEQUENCE [LARGE SCALE GENOMIC DNA]</scope>
    <source>
        <strain evidence="3">190</strain>
    </source>
</reference>
<sequence length="171" mass="19595">MNKDVMIEDLYFINAKALAVKLHQQEVSEDLAFKHLLVFSMLFASAMVFPVAVSCTQSDVFAFWYQIANFFAFALLQFWGMRLLYRTNKQGDGQAFFLRWAALSLPVGLQVWLISLLLGLVYGILIGFVFVDTITDLPENTWLISGMGFGLVMQLIYYFIMQRNFKRCANG</sequence>
<feature type="transmembrane region" description="Helical" evidence="1">
    <location>
        <begin position="142"/>
        <end position="160"/>
    </location>
</feature>
<accession>A0A2S9VCS9</accession>
<dbReference type="RefSeq" id="WP_105934128.1">
    <property type="nucleotide sequence ID" value="NZ_PVNP01000066.1"/>
</dbReference>
<protein>
    <submittedName>
        <fullName evidence="2">Uncharacterized protein</fullName>
    </submittedName>
</protein>
<dbReference type="AlphaFoldDB" id="A0A2S9VCS9"/>